<keyword evidence="3" id="KW-1185">Reference proteome</keyword>
<gene>
    <name evidence="2" type="ORF">PPROV_000498600</name>
</gene>
<evidence type="ECO:0000256" key="1">
    <source>
        <dbReference type="SAM" id="MobiDB-lite"/>
    </source>
</evidence>
<protein>
    <submittedName>
        <fullName evidence="2">Uncharacterized protein</fullName>
    </submittedName>
</protein>
<proteinExistence type="predicted"/>
<feature type="region of interest" description="Disordered" evidence="1">
    <location>
        <begin position="93"/>
        <end position="118"/>
    </location>
</feature>
<evidence type="ECO:0000313" key="3">
    <source>
        <dbReference type="Proteomes" id="UP000660262"/>
    </source>
</evidence>
<dbReference type="EMBL" id="BNJQ01000012">
    <property type="protein sequence ID" value="GHP06239.1"/>
    <property type="molecule type" value="Genomic_DNA"/>
</dbReference>
<sequence length="118" mass="13242">MAASVLDLHRIVQTKIVPQKGRNHYATSRAAFALNARNDGVDPPRLDEEVEKELIKYASLARPVPDGHAWRVVEVRTNTGGWASMKEQVQGSYVLNKDRKSNAAKRSKPIRGRPVDKR</sequence>
<dbReference type="AlphaFoldDB" id="A0A830HM00"/>
<organism evidence="2 3">
    <name type="scientific">Pycnococcus provasolii</name>
    <dbReference type="NCBI Taxonomy" id="41880"/>
    <lineage>
        <taxon>Eukaryota</taxon>
        <taxon>Viridiplantae</taxon>
        <taxon>Chlorophyta</taxon>
        <taxon>Pseudoscourfieldiophyceae</taxon>
        <taxon>Pseudoscourfieldiales</taxon>
        <taxon>Pycnococcaceae</taxon>
        <taxon>Pycnococcus</taxon>
    </lineage>
</organism>
<feature type="compositionally biased region" description="Basic residues" evidence="1">
    <location>
        <begin position="102"/>
        <end position="111"/>
    </location>
</feature>
<comment type="caution">
    <text evidence="2">The sequence shown here is derived from an EMBL/GenBank/DDBJ whole genome shotgun (WGS) entry which is preliminary data.</text>
</comment>
<evidence type="ECO:0000313" key="2">
    <source>
        <dbReference type="EMBL" id="GHP06239.1"/>
    </source>
</evidence>
<dbReference type="Proteomes" id="UP000660262">
    <property type="component" value="Unassembled WGS sequence"/>
</dbReference>
<name>A0A830HM00_9CHLO</name>
<reference evidence="2" key="1">
    <citation type="submission" date="2020-10" db="EMBL/GenBank/DDBJ databases">
        <title>Unveiling of a novel bifunctional photoreceptor, Dualchrome1, isolated from a cosmopolitan green alga.</title>
        <authorList>
            <person name="Suzuki S."/>
            <person name="Kawachi M."/>
        </authorList>
    </citation>
    <scope>NUCLEOTIDE SEQUENCE</scope>
    <source>
        <strain evidence="2">NIES 2893</strain>
    </source>
</reference>
<accession>A0A830HM00</accession>